<evidence type="ECO:0000313" key="1">
    <source>
        <dbReference type="EMBL" id="MDY3558610.1"/>
    </source>
</evidence>
<dbReference type="RefSeq" id="WP_320685508.1">
    <property type="nucleotide sequence ID" value="NZ_JAXBLV010000040.1"/>
</dbReference>
<name>A0ABU5ETS4_9BACT</name>
<organism evidence="1 2">
    <name type="scientific">Gemmata algarum</name>
    <dbReference type="NCBI Taxonomy" id="2975278"/>
    <lineage>
        <taxon>Bacteria</taxon>
        <taxon>Pseudomonadati</taxon>
        <taxon>Planctomycetota</taxon>
        <taxon>Planctomycetia</taxon>
        <taxon>Gemmatales</taxon>
        <taxon>Gemmataceae</taxon>
        <taxon>Gemmata</taxon>
    </lineage>
</organism>
<dbReference type="Proteomes" id="UP001272242">
    <property type="component" value="Unassembled WGS sequence"/>
</dbReference>
<keyword evidence="2" id="KW-1185">Reference proteome</keyword>
<accession>A0ABU5ETS4</accession>
<proteinExistence type="predicted"/>
<evidence type="ECO:0008006" key="3">
    <source>
        <dbReference type="Google" id="ProtNLM"/>
    </source>
</evidence>
<sequence length="59" mass="6799">MWRFTKRTAIDGKYHPTFADFRAAVQDVLDRIPTNHADKLASLMTLKFQEFEDVSLLAA</sequence>
<dbReference type="EMBL" id="JAXBLV010000040">
    <property type="protein sequence ID" value="MDY3558610.1"/>
    <property type="molecule type" value="Genomic_DNA"/>
</dbReference>
<evidence type="ECO:0000313" key="2">
    <source>
        <dbReference type="Proteomes" id="UP001272242"/>
    </source>
</evidence>
<gene>
    <name evidence="1" type="ORF">R5W23_005749</name>
</gene>
<reference evidence="2" key="1">
    <citation type="journal article" date="2023" name="Mar. Drugs">
        <title>Gemmata algarum, a Novel Planctomycete Isolated from an Algal Mat, Displays Antimicrobial Activity.</title>
        <authorList>
            <person name="Kumar G."/>
            <person name="Kallscheuer N."/>
            <person name="Kashif M."/>
            <person name="Ahamad S."/>
            <person name="Jagadeeshwari U."/>
            <person name="Pannikurungottu S."/>
            <person name="Haufschild T."/>
            <person name="Kabuu M."/>
            <person name="Sasikala C."/>
            <person name="Jogler C."/>
            <person name="Ramana C."/>
        </authorList>
    </citation>
    <scope>NUCLEOTIDE SEQUENCE [LARGE SCALE GENOMIC DNA]</scope>
    <source>
        <strain evidence="2">JC673</strain>
    </source>
</reference>
<protein>
    <recommendedName>
        <fullName evidence="3">Integrase</fullName>
    </recommendedName>
</protein>
<comment type="caution">
    <text evidence="1">The sequence shown here is derived from an EMBL/GenBank/DDBJ whole genome shotgun (WGS) entry which is preliminary data.</text>
</comment>